<dbReference type="FunFam" id="3.30.1250.10:FF:000001">
    <property type="entry name" value="SBDS, ribosome maturation factor"/>
    <property type="match status" value="1"/>
</dbReference>
<dbReference type="STRING" id="2018661.A0A2A2JDS2"/>
<dbReference type="SUPFAM" id="SSF109728">
    <property type="entry name" value="Hypothetical protein AF0491, middle domain"/>
    <property type="match status" value="1"/>
</dbReference>
<dbReference type="Proteomes" id="UP000218231">
    <property type="component" value="Unassembled WGS sequence"/>
</dbReference>
<name>A0A2A2JDS2_9BILA</name>
<dbReference type="SUPFAM" id="SSF89895">
    <property type="entry name" value="FYSH domain"/>
    <property type="match status" value="1"/>
</dbReference>
<evidence type="ECO:0000259" key="9">
    <source>
        <dbReference type="Pfam" id="PF01172"/>
    </source>
</evidence>
<comment type="caution">
    <text evidence="12">The sequence shown here is derived from an EMBL/GenBank/DDBJ whole genome shotgun (WGS) entry which is preliminary data.</text>
</comment>
<dbReference type="OrthoDB" id="10253092at2759"/>
<comment type="subunit">
    <text evidence="8">Associates with the 60S ribosomal subunit.</text>
</comment>
<evidence type="ECO:0000256" key="1">
    <source>
        <dbReference type="ARBA" id="ARBA00004123"/>
    </source>
</evidence>
<dbReference type="InterPro" id="IPR039100">
    <property type="entry name" value="Sdo1/SBDS-like"/>
</dbReference>
<dbReference type="AlphaFoldDB" id="A0A2A2JDS2"/>
<dbReference type="Gene3D" id="1.10.10.900">
    <property type="entry name" value="SBDS protein C-terminal domain, subdomain 1"/>
    <property type="match status" value="1"/>
</dbReference>
<sequence>MIQMSKNIKTPTNQKLLTNVAVVRMKKIGKRFEIACYKNKVVNWRNKTEKDIDEVLQTHTVFSNVSKGQVAKKDELMAAFGTEDQLEICKIILEKGDLQVSDKERAAATDQSLKEVSQLIASMVVNPETKRPIPPAMIDKALQEIHFSLKPNRSAKQQALEAIPKLRETMKIDRAKMRIRVSMPSKEAKQAHGRLKTLVEETEVEDWAEGGLEMVALIEPGNFRELDDLVRKEGKGHGRLEILSLKDVVDGIEIVFVSPFEEICLNVFGLNDRLLLGSGSHGRNHSRLLFSSFPFIVLLQ</sequence>
<proteinExistence type="inferred from homology"/>
<dbReference type="InterPro" id="IPR036786">
    <property type="entry name" value="Ribosome_mat_SBDS_N_sf"/>
</dbReference>
<dbReference type="Pfam" id="PF01172">
    <property type="entry name" value="SBDS_N"/>
    <property type="match status" value="1"/>
</dbReference>
<dbReference type="Pfam" id="PF20268">
    <property type="entry name" value="SBDS_C"/>
    <property type="match status" value="1"/>
</dbReference>
<dbReference type="GO" id="GO:0005634">
    <property type="term" value="C:nucleus"/>
    <property type="evidence" value="ECO:0007669"/>
    <property type="project" value="UniProtKB-SubCell"/>
</dbReference>
<keyword evidence="5" id="KW-0963">Cytoplasm</keyword>
<dbReference type="Gene3D" id="3.30.1250.10">
    <property type="entry name" value="Ribosome maturation protein SBDS, N-terminal domain"/>
    <property type="match status" value="1"/>
</dbReference>
<keyword evidence="6" id="KW-0690">Ribosome biogenesis</keyword>
<keyword evidence="7" id="KW-0539">Nucleus</keyword>
<evidence type="ECO:0000256" key="6">
    <source>
        <dbReference type="ARBA" id="ARBA00022517"/>
    </source>
</evidence>
<keyword evidence="13" id="KW-1185">Reference proteome</keyword>
<dbReference type="InterPro" id="IPR018023">
    <property type="entry name" value="Ribosome_mat_SBDS_CS"/>
</dbReference>
<dbReference type="InterPro" id="IPR002140">
    <property type="entry name" value="Sdo1/SBDS"/>
</dbReference>
<gene>
    <name evidence="12" type="ORF">WR25_10373</name>
</gene>
<dbReference type="NCBIfam" id="TIGR00291">
    <property type="entry name" value="RNA_SBDS"/>
    <property type="match status" value="1"/>
</dbReference>
<evidence type="ECO:0000259" key="11">
    <source>
        <dbReference type="Pfam" id="PF20268"/>
    </source>
</evidence>
<evidence type="ECO:0000256" key="7">
    <source>
        <dbReference type="ARBA" id="ARBA00023242"/>
    </source>
</evidence>
<organism evidence="12 13">
    <name type="scientific">Diploscapter pachys</name>
    <dbReference type="NCBI Taxonomy" id="2018661"/>
    <lineage>
        <taxon>Eukaryota</taxon>
        <taxon>Metazoa</taxon>
        <taxon>Ecdysozoa</taxon>
        <taxon>Nematoda</taxon>
        <taxon>Chromadorea</taxon>
        <taxon>Rhabditida</taxon>
        <taxon>Rhabditina</taxon>
        <taxon>Rhabditomorpha</taxon>
        <taxon>Rhabditoidea</taxon>
        <taxon>Rhabditidae</taxon>
        <taxon>Diploscapter</taxon>
    </lineage>
</organism>
<dbReference type="Gene3D" id="3.30.70.240">
    <property type="match status" value="1"/>
</dbReference>
<dbReference type="InterPro" id="IPR037188">
    <property type="entry name" value="Sdo1/SBDS_central_sf"/>
</dbReference>
<dbReference type="PANTHER" id="PTHR10927">
    <property type="entry name" value="RIBOSOME MATURATION PROTEIN SBDS"/>
    <property type="match status" value="1"/>
</dbReference>
<evidence type="ECO:0000259" key="10">
    <source>
        <dbReference type="Pfam" id="PF09377"/>
    </source>
</evidence>
<dbReference type="PROSITE" id="PS01267">
    <property type="entry name" value="UPF0023"/>
    <property type="match status" value="1"/>
</dbReference>
<comment type="subcellular location">
    <subcellularLocation>
        <location evidence="2">Cytoplasm</location>
    </subcellularLocation>
    <subcellularLocation>
        <location evidence="1">Nucleus</location>
    </subcellularLocation>
</comment>
<comment type="similarity">
    <text evidence="3">Belongs to the SDO1/SBDS family.</text>
</comment>
<evidence type="ECO:0000313" key="13">
    <source>
        <dbReference type="Proteomes" id="UP000218231"/>
    </source>
</evidence>
<dbReference type="GO" id="GO:0005737">
    <property type="term" value="C:cytoplasm"/>
    <property type="evidence" value="ECO:0007669"/>
    <property type="project" value="UniProtKB-SubCell"/>
</dbReference>
<reference evidence="12 13" key="1">
    <citation type="journal article" date="2017" name="Curr. Biol.">
        <title>Genome architecture and evolution of a unichromosomal asexual nematode.</title>
        <authorList>
            <person name="Fradin H."/>
            <person name="Zegar C."/>
            <person name="Gutwein M."/>
            <person name="Lucas J."/>
            <person name="Kovtun M."/>
            <person name="Corcoran D."/>
            <person name="Baugh L.R."/>
            <person name="Kiontke K."/>
            <person name="Gunsalus K."/>
            <person name="Fitch D.H."/>
            <person name="Piano F."/>
        </authorList>
    </citation>
    <scope>NUCLEOTIDE SEQUENCE [LARGE SCALE GENOMIC DNA]</scope>
    <source>
        <strain evidence="12">PF1309</strain>
    </source>
</reference>
<dbReference type="InterPro" id="IPR019783">
    <property type="entry name" value="SDO1/SBDS_N"/>
</dbReference>
<dbReference type="InterPro" id="IPR046928">
    <property type="entry name" value="SDO1/SBDS_C"/>
</dbReference>
<evidence type="ECO:0000256" key="2">
    <source>
        <dbReference type="ARBA" id="ARBA00004496"/>
    </source>
</evidence>
<evidence type="ECO:0000256" key="3">
    <source>
        <dbReference type="ARBA" id="ARBA00007433"/>
    </source>
</evidence>
<dbReference type="PANTHER" id="PTHR10927:SF1">
    <property type="entry name" value="RIBOSOME MATURATION PROTEIN SBDS"/>
    <property type="match status" value="1"/>
</dbReference>
<evidence type="ECO:0000256" key="4">
    <source>
        <dbReference type="ARBA" id="ARBA00014814"/>
    </source>
</evidence>
<protein>
    <recommendedName>
        <fullName evidence="4">Ribosome maturation protein SBDS</fullName>
    </recommendedName>
</protein>
<dbReference type="GO" id="GO:0042256">
    <property type="term" value="P:cytosolic ribosome assembly"/>
    <property type="evidence" value="ECO:0007669"/>
    <property type="project" value="InterPro"/>
</dbReference>
<dbReference type="InterPro" id="IPR018978">
    <property type="entry name" value="SDO1/SBDS_central"/>
</dbReference>
<evidence type="ECO:0000256" key="5">
    <source>
        <dbReference type="ARBA" id="ARBA00022490"/>
    </source>
</evidence>
<dbReference type="Pfam" id="PF09377">
    <property type="entry name" value="SBDS_domain_II"/>
    <property type="match status" value="1"/>
</dbReference>
<dbReference type="EMBL" id="LIAE01010493">
    <property type="protein sequence ID" value="PAV59890.1"/>
    <property type="molecule type" value="Genomic_DNA"/>
</dbReference>
<accession>A0A2A2JDS2</accession>
<feature type="domain" description="Ribosome maturation protein SDO1/SBDS central" evidence="10">
    <location>
        <begin position="114"/>
        <end position="175"/>
    </location>
</feature>
<evidence type="ECO:0000256" key="8">
    <source>
        <dbReference type="ARBA" id="ARBA00049708"/>
    </source>
</evidence>
<feature type="domain" description="Ribosome maturation protein SDO1/SBDS N-terminal" evidence="9">
    <location>
        <begin position="19"/>
        <end position="105"/>
    </location>
</feature>
<feature type="domain" description="Ribosome maturation protein SDO1/SBDS C-terminal" evidence="11">
    <location>
        <begin position="177"/>
        <end position="245"/>
    </location>
</feature>
<evidence type="ECO:0000313" key="12">
    <source>
        <dbReference type="EMBL" id="PAV59890.1"/>
    </source>
</evidence>